<dbReference type="AlphaFoldDB" id="A0A1X0NI70"/>
<evidence type="ECO:0000256" key="1">
    <source>
        <dbReference type="SAM" id="MobiDB-lite"/>
    </source>
</evidence>
<proteinExistence type="predicted"/>
<reference evidence="3 4" key="1">
    <citation type="submission" date="2017-03" db="EMBL/GenBank/DDBJ databases">
        <title>An alternative strategy for trypanosome survival in the mammalian bloodstream revealed through genome and transcriptome analysis of the ubiquitous bovine parasite Trypanosoma (Megatrypanum) theileri.</title>
        <authorList>
            <person name="Kelly S."/>
            <person name="Ivens A."/>
            <person name="Mott A."/>
            <person name="O'Neill E."/>
            <person name="Emms D."/>
            <person name="Macleod O."/>
            <person name="Voorheis P."/>
            <person name="Matthews J."/>
            <person name="Matthews K."/>
            <person name="Carrington M."/>
        </authorList>
    </citation>
    <scope>NUCLEOTIDE SEQUENCE [LARGE SCALE GENOMIC DNA]</scope>
    <source>
        <strain evidence="3">Edinburgh</strain>
    </source>
</reference>
<feature type="region of interest" description="Disordered" evidence="1">
    <location>
        <begin position="1"/>
        <end position="126"/>
    </location>
</feature>
<evidence type="ECO:0000313" key="3">
    <source>
        <dbReference type="EMBL" id="ORC84454.1"/>
    </source>
</evidence>
<feature type="transmembrane region" description="Helical" evidence="2">
    <location>
        <begin position="130"/>
        <end position="151"/>
    </location>
</feature>
<keyword evidence="4" id="KW-1185">Reference proteome</keyword>
<dbReference type="GeneID" id="39989899"/>
<keyword evidence="2" id="KW-0812">Transmembrane</keyword>
<keyword evidence="2" id="KW-1133">Transmembrane helix</keyword>
<accession>A0A1X0NI70</accession>
<keyword evidence="2" id="KW-0472">Membrane</keyword>
<feature type="compositionally biased region" description="Polar residues" evidence="1">
    <location>
        <begin position="22"/>
        <end position="49"/>
    </location>
</feature>
<dbReference type="RefSeq" id="XP_028878520.1">
    <property type="nucleotide sequence ID" value="XM_029030119.1"/>
</dbReference>
<dbReference type="VEuPathDB" id="TriTrypDB:TM35_000441100"/>
<gene>
    <name evidence="3" type="ORF">TM35_000441100</name>
</gene>
<dbReference type="EMBL" id="NBCO01000044">
    <property type="protein sequence ID" value="ORC84454.1"/>
    <property type="molecule type" value="Genomic_DNA"/>
</dbReference>
<feature type="transmembrane region" description="Helical" evidence="2">
    <location>
        <begin position="157"/>
        <end position="179"/>
    </location>
</feature>
<protein>
    <submittedName>
        <fullName evidence="3">Uncharacterized protein</fullName>
    </submittedName>
</protein>
<sequence>MTTNSIFFKWTPPRFKRGKGQRNPNPTQHTPSQTTPKKNTGQGTAANNEESNKPPTAREDQAHERTREINLRNAREEAGGWPTPRRNKRGGGPWARKRRGEQQGGRIWRRHPRQASTISEGKPRNGGNDAFARVMLFLVCLFFLGAGAGATNVRTGVLMFVVGGVLFGTGNCFTMPLTASPKIKLALSHSWGRETLTASLKRACV</sequence>
<evidence type="ECO:0000313" key="4">
    <source>
        <dbReference type="Proteomes" id="UP000192257"/>
    </source>
</evidence>
<organism evidence="3 4">
    <name type="scientific">Trypanosoma theileri</name>
    <dbReference type="NCBI Taxonomy" id="67003"/>
    <lineage>
        <taxon>Eukaryota</taxon>
        <taxon>Discoba</taxon>
        <taxon>Euglenozoa</taxon>
        <taxon>Kinetoplastea</taxon>
        <taxon>Metakinetoplastina</taxon>
        <taxon>Trypanosomatida</taxon>
        <taxon>Trypanosomatidae</taxon>
        <taxon>Trypanosoma</taxon>
    </lineage>
</organism>
<name>A0A1X0NI70_9TRYP</name>
<comment type="caution">
    <text evidence="3">The sequence shown here is derived from an EMBL/GenBank/DDBJ whole genome shotgun (WGS) entry which is preliminary data.</text>
</comment>
<dbReference type="Proteomes" id="UP000192257">
    <property type="component" value="Unassembled WGS sequence"/>
</dbReference>
<feature type="compositionally biased region" description="Basic residues" evidence="1">
    <location>
        <begin position="85"/>
        <end position="99"/>
    </location>
</feature>
<evidence type="ECO:0000256" key="2">
    <source>
        <dbReference type="SAM" id="Phobius"/>
    </source>
</evidence>
<feature type="compositionally biased region" description="Basic and acidic residues" evidence="1">
    <location>
        <begin position="50"/>
        <end position="78"/>
    </location>
</feature>